<sequence>MYFFVHVIVGYNVHGLITEILPTTVYDYKLHRFIGENISLLCEPGFNPDDVKYTWLFNGSELKSDSRHRFYTPHLSHQMLWILHLTENDFGEYSCEIRYKNGRRLINQFIVQRIYEIKKRVVVPIGESLIVYALIKNLQRDARLFYTVDGRPELIITTGFRCARFANVWLSGHHRSIIGMKRVYNDSPTSRFVICPSPDEYGNYRFYIQSQMFYPELNRQESTVVQLPPVYHVVAGKSIKYDNPLFKLSTITSAPLTSSVISEDDIKTQAKAFFIVDSVLFFCILVFFAWVFTYFELNVRSVRMITKILWPSNNNPVYIKDNQSSLYMYLEIFILFVIFFLKIAFPVNSLEYGRKLINHMAVLIFYVYTSDMVIIFSVLFPTKYPNKSSSETPPLCGIPTLCELKQSYDIYLSYTDDDMVFVRDTILPFLEEKKIKVFFRERDILPGQSDLTETEKAICESRAFLVLVTANFVKDSRRNKLELPMIRYLVNMSDKTPSKIVLMLFTPGCSWNRCVFDKYKKIKLKNISVLQKTEVANITCWLNKLK</sequence>
<dbReference type="Pfam" id="PF13676">
    <property type="entry name" value="TIR_2"/>
    <property type="match status" value="1"/>
</dbReference>
<gene>
    <name evidence="8" type="ORF">SNE40_003492</name>
</gene>
<dbReference type="Gene3D" id="3.40.50.10140">
    <property type="entry name" value="Toll/interleukin-1 receptor homology (TIR) domain"/>
    <property type="match status" value="1"/>
</dbReference>
<dbReference type="CDD" id="cd00096">
    <property type="entry name" value="Ig"/>
    <property type="match status" value="1"/>
</dbReference>
<dbReference type="InterPro" id="IPR007110">
    <property type="entry name" value="Ig-like_dom"/>
</dbReference>
<comment type="caution">
    <text evidence="8">The sequence shown here is derived from an EMBL/GenBank/DDBJ whole genome shotgun (WGS) entry which is preliminary data.</text>
</comment>
<dbReference type="InterPro" id="IPR013783">
    <property type="entry name" value="Ig-like_fold"/>
</dbReference>
<dbReference type="Pfam" id="PF13927">
    <property type="entry name" value="Ig_3"/>
    <property type="match status" value="1"/>
</dbReference>
<evidence type="ECO:0000259" key="7">
    <source>
        <dbReference type="PROSITE" id="PS50835"/>
    </source>
</evidence>
<dbReference type="Proteomes" id="UP001347796">
    <property type="component" value="Unassembled WGS sequence"/>
</dbReference>
<name>A0AAN8K342_PATCE</name>
<keyword evidence="5" id="KW-1133">Transmembrane helix</keyword>
<evidence type="ECO:0000256" key="2">
    <source>
        <dbReference type="ARBA" id="ARBA00023157"/>
    </source>
</evidence>
<dbReference type="InterPro" id="IPR000157">
    <property type="entry name" value="TIR_dom"/>
</dbReference>
<evidence type="ECO:0000313" key="8">
    <source>
        <dbReference type="EMBL" id="KAK6191918.1"/>
    </source>
</evidence>
<evidence type="ECO:0000256" key="1">
    <source>
        <dbReference type="ARBA" id="ARBA00009752"/>
    </source>
</evidence>
<dbReference type="PROSITE" id="PS50104">
    <property type="entry name" value="TIR"/>
    <property type="match status" value="1"/>
</dbReference>
<dbReference type="PROSITE" id="PS50835">
    <property type="entry name" value="IG_LIKE"/>
    <property type="match status" value="1"/>
</dbReference>
<dbReference type="InterPro" id="IPR035897">
    <property type="entry name" value="Toll_tir_struct_dom_sf"/>
</dbReference>
<dbReference type="EMBL" id="JAZGQO010000002">
    <property type="protein sequence ID" value="KAK6191918.1"/>
    <property type="molecule type" value="Genomic_DNA"/>
</dbReference>
<dbReference type="PANTHER" id="PTHR11890:SF44">
    <property type="entry name" value="X-LINKED INTERLEUKIN-1 RECEPTOR ACCESSORY PROTEIN-LIKE 2"/>
    <property type="match status" value="1"/>
</dbReference>
<dbReference type="GO" id="GO:0007165">
    <property type="term" value="P:signal transduction"/>
    <property type="evidence" value="ECO:0007669"/>
    <property type="project" value="InterPro"/>
</dbReference>
<keyword evidence="4" id="KW-0393">Immunoglobulin domain</keyword>
<organism evidence="8 9">
    <name type="scientific">Patella caerulea</name>
    <name type="common">Rayed Mediterranean limpet</name>
    <dbReference type="NCBI Taxonomy" id="87958"/>
    <lineage>
        <taxon>Eukaryota</taxon>
        <taxon>Metazoa</taxon>
        <taxon>Spiralia</taxon>
        <taxon>Lophotrochozoa</taxon>
        <taxon>Mollusca</taxon>
        <taxon>Gastropoda</taxon>
        <taxon>Patellogastropoda</taxon>
        <taxon>Patelloidea</taxon>
        <taxon>Patellidae</taxon>
        <taxon>Patella</taxon>
    </lineage>
</organism>
<dbReference type="Gene3D" id="2.60.40.10">
    <property type="entry name" value="Immunoglobulins"/>
    <property type="match status" value="1"/>
</dbReference>
<keyword evidence="5" id="KW-0812">Transmembrane</keyword>
<evidence type="ECO:0000256" key="3">
    <source>
        <dbReference type="ARBA" id="ARBA00023180"/>
    </source>
</evidence>
<keyword evidence="9" id="KW-1185">Reference proteome</keyword>
<dbReference type="SUPFAM" id="SSF48726">
    <property type="entry name" value="Immunoglobulin"/>
    <property type="match status" value="1"/>
</dbReference>
<feature type="domain" description="TIR" evidence="6">
    <location>
        <begin position="406"/>
        <end position="531"/>
    </location>
</feature>
<dbReference type="InterPro" id="IPR015621">
    <property type="entry name" value="IL-1_rcpt_fam"/>
</dbReference>
<protein>
    <submittedName>
        <fullName evidence="8">Uncharacterized protein</fullName>
    </submittedName>
</protein>
<reference evidence="8 9" key="1">
    <citation type="submission" date="2024-01" db="EMBL/GenBank/DDBJ databases">
        <title>The genome of the rayed Mediterranean limpet Patella caerulea (Linnaeus, 1758).</title>
        <authorList>
            <person name="Anh-Thu Weber A."/>
            <person name="Halstead-Nussloch G."/>
        </authorList>
    </citation>
    <scope>NUCLEOTIDE SEQUENCE [LARGE SCALE GENOMIC DNA]</scope>
    <source>
        <strain evidence="8">AATW-2023a</strain>
        <tissue evidence="8">Whole specimen</tissue>
    </source>
</reference>
<evidence type="ECO:0000256" key="5">
    <source>
        <dbReference type="SAM" id="Phobius"/>
    </source>
</evidence>
<dbReference type="PANTHER" id="PTHR11890">
    <property type="entry name" value="INTERLEUKIN-1 RECEPTOR FAMILY MEMBER"/>
    <property type="match status" value="1"/>
</dbReference>
<feature type="transmembrane region" description="Helical" evidence="5">
    <location>
        <begin position="272"/>
        <end position="295"/>
    </location>
</feature>
<evidence type="ECO:0000256" key="4">
    <source>
        <dbReference type="ARBA" id="ARBA00023319"/>
    </source>
</evidence>
<proteinExistence type="inferred from homology"/>
<dbReference type="SUPFAM" id="SSF52200">
    <property type="entry name" value="Toll/Interleukin receptor TIR domain"/>
    <property type="match status" value="1"/>
</dbReference>
<feature type="transmembrane region" description="Helical" evidence="5">
    <location>
        <begin position="357"/>
        <end position="380"/>
    </location>
</feature>
<dbReference type="InterPro" id="IPR036179">
    <property type="entry name" value="Ig-like_dom_sf"/>
</dbReference>
<comment type="similarity">
    <text evidence="1">Belongs to the interleukin-1 receptor family.</text>
</comment>
<dbReference type="SMART" id="SM00255">
    <property type="entry name" value="TIR"/>
    <property type="match status" value="1"/>
</dbReference>
<keyword evidence="2" id="KW-1015">Disulfide bond</keyword>
<accession>A0AAN8K342</accession>
<dbReference type="AlphaFoldDB" id="A0AAN8K342"/>
<evidence type="ECO:0000313" key="9">
    <source>
        <dbReference type="Proteomes" id="UP001347796"/>
    </source>
</evidence>
<keyword evidence="3" id="KW-0325">Glycoprotein</keyword>
<keyword evidence="5" id="KW-0472">Membrane</keyword>
<feature type="domain" description="Ig-like" evidence="7">
    <location>
        <begin position="22"/>
        <end position="107"/>
    </location>
</feature>
<feature type="transmembrane region" description="Helical" evidence="5">
    <location>
        <begin position="326"/>
        <end position="345"/>
    </location>
</feature>
<evidence type="ECO:0000259" key="6">
    <source>
        <dbReference type="PROSITE" id="PS50104"/>
    </source>
</evidence>